<accession>A0ABX7GRZ0</accession>
<dbReference type="EMBL" id="CP064030">
    <property type="protein sequence ID" value="QRN52758.1"/>
    <property type="molecule type" value="Genomic_DNA"/>
</dbReference>
<evidence type="ECO:0000313" key="2">
    <source>
        <dbReference type="Proteomes" id="UP000663181"/>
    </source>
</evidence>
<evidence type="ECO:0000313" key="1">
    <source>
        <dbReference type="EMBL" id="QRN52758.1"/>
    </source>
</evidence>
<reference evidence="1 2" key="1">
    <citation type="submission" date="2020-10" db="EMBL/GenBank/DDBJ databases">
        <title>Phylogeny of dyella-like bacteria.</title>
        <authorList>
            <person name="Fu J."/>
        </authorList>
    </citation>
    <scope>NUCLEOTIDE SEQUENCE [LARGE SCALE GENOMIC DNA]</scope>
    <source>
        <strain evidence="1 2">DHOB09</strain>
    </source>
</reference>
<gene>
    <name evidence="1" type="ORF">ISN74_15060</name>
</gene>
<keyword evidence="2" id="KW-1185">Reference proteome</keyword>
<organism evidence="1 2">
    <name type="scientific">Dyella caseinilytica</name>
    <dbReference type="NCBI Taxonomy" id="1849581"/>
    <lineage>
        <taxon>Bacteria</taxon>
        <taxon>Pseudomonadati</taxon>
        <taxon>Pseudomonadota</taxon>
        <taxon>Gammaproteobacteria</taxon>
        <taxon>Lysobacterales</taxon>
        <taxon>Rhodanobacteraceae</taxon>
        <taxon>Dyella</taxon>
    </lineage>
</organism>
<name>A0ABX7GRZ0_9GAMM</name>
<sequence>MSALVASPAHRNRVLRALGVVPWHLRAAAVTQEQAVMAPIADIPANADVVVVLPPGCSVRELDLLGRALCAFGPHLARAARVEAADSDTMKVPHAKAYLVFGQAQAHTLGRGLPADVMRDAHIVLADTPADVLGQATAKRRLWQALRSMRRALATVAPT</sequence>
<dbReference type="RefSeq" id="WP_188799992.1">
    <property type="nucleotide sequence ID" value="NZ_BMIZ01000002.1"/>
</dbReference>
<protein>
    <submittedName>
        <fullName evidence="1">DNA polymerase III subunit psi</fullName>
    </submittedName>
</protein>
<proteinExistence type="predicted"/>
<dbReference type="Proteomes" id="UP000663181">
    <property type="component" value="Chromosome"/>
</dbReference>